<dbReference type="PROSITE" id="PS00629">
    <property type="entry name" value="IMP_1"/>
    <property type="match status" value="1"/>
</dbReference>
<evidence type="ECO:0000256" key="7">
    <source>
        <dbReference type="ARBA" id="ARBA00022723"/>
    </source>
</evidence>
<evidence type="ECO:0000256" key="2">
    <source>
        <dbReference type="ARBA" id="ARBA00004970"/>
    </source>
</evidence>
<dbReference type="InterPro" id="IPR020583">
    <property type="entry name" value="Inositol_monoP_metal-BS"/>
</dbReference>
<dbReference type="InterPro" id="IPR000760">
    <property type="entry name" value="Inositol_monophosphatase-like"/>
</dbReference>
<accession>A0A364V3C1</accession>
<dbReference type="GO" id="GO:0000105">
    <property type="term" value="P:L-histidine biosynthetic process"/>
    <property type="evidence" value="ECO:0007669"/>
    <property type="project" value="UniProtKB-UniRule"/>
</dbReference>
<dbReference type="SUPFAM" id="SSF56655">
    <property type="entry name" value="Carbohydrate phosphatase"/>
    <property type="match status" value="1"/>
</dbReference>
<keyword evidence="17" id="KW-1185">Reference proteome</keyword>
<dbReference type="Gene3D" id="3.30.540.10">
    <property type="entry name" value="Fructose-1,6-Bisphosphatase, subunit A, domain 1"/>
    <property type="match status" value="1"/>
</dbReference>
<comment type="similarity">
    <text evidence="3">Belongs to the inositol monophosphatase superfamily.</text>
</comment>
<organism evidence="16 17">
    <name type="scientific">Corynebacterium heidelbergense</name>
    <dbReference type="NCBI Taxonomy" id="2055947"/>
    <lineage>
        <taxon>Bacteria</taxon>
        <taxon>Bacillati</taxon>
        <taxon>Actinomycetota</taxon>
        <taxon>Actinomycetes</taxon>
        <taxon>Mycobacteriales</taxon>
        <taxon>Corynebacteriaceae</taxon>
        <taxon>Corynebacterium</taxon>
    </lineage>
</organism>
<evidence type="ECO:0000256" key="3">
    <source>
        <dbReference type="ARBA" id="ARBA00009759"/>
    </source>
</evidence>
<feature type="compositionally biased region" description="Low complexity" evidence="15">
    <location>
        <begin position="54"/>
        <end position="69"/>
    </location>
</feature>
<dbReference type="GO" id="GO:0046872">
    <property type="term" value="F:metal ion binding"/>
    <property type="evidence" value="ECO:0007669"/>
    <property type="project" value="UniProtKB-KW"/>
</dbReference>
<evidence type="ECO:0000256" key="1">
    <source>
        <dbReference type="ARBA" id="ARBA00001946"/>
    </source>
</evidence>
<keyword evidence="10" id="KW-0368">Histidine biosynthesis</keyword>
<dbReference type="Gene3D" id="3.40.190.80">
    <property type="match status" value="1"/>
</dbReference>
<dbReference type="UniPathway" id="UPA00031">
    <property type="reaction ID" value="UER00013"/>
</dbReference>
<feature type="binding site" evidence="14">
    <location>
        <position position="304"/>
    </location>
    <ligand>
        <name>Mg(2+)</name>
        <dbReference type="ChEBI" id="CHEBI:18420"/>
        <label>1</label>
        <note>catalytic</note>
    </ligand>
</feature>
<name>A0A364V3C1_9CORY</name>
<evidence type="ECO:0000256" key="11">
    <source>
        <dbReference type="ARBA" id="ARBA00049158"/>
    </source>
</evidence>
<dbReference type="AlphaFoldDB" id="A0A364V3C1"/>
<dbReference type="EC" id="3.1.3.15" evidence="4 13"/>
<comment type="cofactor">
    <cofactor evidence="1 14">
        <name>Mg(2+)</name>
        <dbReference type="ChEBI" id="CHEBI:18420"/>
    </cofactor>
</comment>
<protein>
    <recommendedName>
        <fullName evidence="5 13">Histidinol-phosphatase</fullName>
        <ecNumber evidence="4 13">3.1.3.15</ecNumber>
    </recommendedName>
</protein>
<evidence type="ECO:0000256" key="9">
    <source>
        <dbReference type="ARBA" id="ARBA00022842"/>
    </source>
</evidence>
<evidence type="ECO:0000256" key="5">
    <source>
        <dbReference type="ARBA" id="ARBA00021697"/>
    </source>
</evidence>
<comment type="caution">
    <text evidence="16">The sequence shown here is derived from an EMBL/GenBank/DDBJ whole genome shotgun (WGS) entry which is preliminary data.</text>
</comment>
<evidence type="ECO:0000256" key="10">
    <source>
        <dbReference type="ARBA" id="ARBA00023102"/>
    </source>
</evidence>
<evidence type="ECO:0000256" key="15">
    <source>
        <dbReference type="SAM" id="MobiDB-lite"/>
    </source>
</evidence>
<dbReference type="NCBIfam" id="TIGR02067">
    <property type="entry name" value="his_9_HisN"/>
    <property type="match status" value="1"/>
</dbReference>
<feature type="binding site" evidence="14">
    <location>
        <position position="166"/>
    </location>
    <ligand>
        <name>Mg(2+)</name>
        <dbReference type="ChEBI" id="CHEBI:18420"/>
        <label>1</label>
        <note>catalytic</note>
    </ligand>
</feature>
<keyword evidence="9 14" id="KW-0460">Magnesium</keyword>
<keyword evidence="6" id="KW-0028">Amino-acid biosynthesis</keyword>
<sequence length="348" mass="36503">MSATEPDAADRNAANPPATNHASDGRSAPHSQQANPPAADHASNNQAADDRTATGHATGGTATSQATDGTADDRSAPTSSSLADDLYLALKLADAADKITMARFEAEDLQVESKPDLTPVSDADTAVEREIRDILAAHRPGDSILGEEFGGSPTLQGRQWVLDPIDGTKNFVRGVPVWASLISLVVDGEPVVGVVSAPALSRRWWASQGNGAWRSFAAPAVASPEHVPSSAPRRLRVSKVRNVADASIAISSLTGWAERGLREQLISLTDEAWRLRGYGDFWSYMLVAEGAVDIAAEPEVNLWDLAALVPVVTEAGGRFTSLEGVDGPHGGSAVASNGLLHDATLNHF</sequence>
<gene>
    <name evidence="16" type="primary">hisN</name>
    <name evidence="16" type="ORF">DLJ54_09980</name>
</gene>
<evidence type="ECO:0000256" key="13">
    <source>
        <dbReference type="NCBIfam" id="TIGR02067"/>
    </source>
</evidence>
<evidence type="ECO:0000256" key="4">
    <source>
        <dbReference type="ARBA" id="ARBA00013085"/>
    </source>
</evidence>
<feature type="binding site" evidence="14">
    <location>
        <position position="165"/>
    </location>
    <ligand>
        <name>Mg(2+)</name>
        <dbReference type="ChEBI" id="CHEBI:18420"/>
        <label>1</label>
        <note>catalytic</note>
    </ligand>
</feature>
<evidence type="ECO:0000256" key="12">
    <source>
        <dbReference type="ARBA" id="ARBA00053547"/>
    </source>
</evidence>
<dbReference type="EMBL" id="QHCV01000182">
    <property type="protein sequence ID" value="RAV31135.1"/>
    <property type="molecule type" value="Genomic_DNA"/>
</dbReference>
<dbReference type="Proteomes" id="UP000251577">
    <property type="component" value="Unassembled WGS sequence"/>
</dbReference>
<feature type="binding site" evidence="14">
    <location>
        <position position="147"/>
    </location>
    <ligand>
        <name>Mg(2+)</name>
        <dbReference type="ChEBI" id="CHEBI:18420"/>
        <label>1</label>
        <note>catalytic</note>
    </ligand>
</feature>
<dbReference type="CDD" id="cd01641">
    <property type="entry name" value="Bacterial_IMPase_like_1"/>
    <property type="match status" value="1"/>
</dbReference>
<proteinExistence type="inferred from homology"/>
<keyword evidence="8" id="KW-0378">Hydrolase</keyword>
<dbReference type="InterPro" id="IPR011809">
    <property type="entry name" value="His_9_proposed"/>
</dbReference>
<dbReference type="Pfam" id="PF00459">
    <property type="entry name" value="Inositol_P"/>
    <property type="match status" value="1"/>
</dbReference>
<reference evidence="16 17" key="1">
    <citation type="journal article" date="2018" name="Syst. Appl. Microbiol.">
        <title>Corynebacterium heidelbergense sp. nov., isolated from the preen glands of Egyptian geese (Alopochen aegyptiacus).</title>
        <authorList>
            <person name="Braun M.S."/>
            <person name="Wang E."/>
            <person name="Zimmermann S."/>
            <person name="Wink M."/>
        </authorList>
    </citation>
    <scope>NUCLEOTIDE SEQUENCE [LARGE SCALE GENOMIC DNA]</scope>
    <source>
        <strain evidence="16 17">647</strain>
    </source>
</reference>
<dbReference type="FunFam" id="3.30.540.10:FF:000003">
    <property type="entry name" value="Inositol-1-monophosphatase"/>
    <property type="match status" value="1"/>
</dbReference>
<dbReference type="GO" id="GO:0004401">
    <property type="term" value="F:histidinol-phosphatase activity"/>
    <property type="evidence" value="ECO:0007669"/>
    <property type="project" value="UniProtKB-UniRule"/>
</dbReference>
<dbReference type="InterPro" id="IPR051090">
    <property type="entry name" value="Inositol_monoP_superfamily"/>
</dbReference>
<dbReference type="PRINTS" id="PR00377">
    <property type="entry name" value="IMPHPHTASES"/>
</dbReference>
<dbReference type="PANTHER" id="PTHR43200">
    <property type="entry name" value="PHOSPHATASE"/>
    <property type="match status" value="1"/>
</dbReference>
<evidence type="ECO:0000313" key="16">
    <source>
        <dbReference type="EMBL" id="RAV31135.1"/>
    </source>
</evidence>
<evidence type="ECO:0000256" key="8">
    <source>
        <dbReference type="ARBA" id="ARBA00022801"/>
    </source>
</evidence>
<feature type="binding site" evidence="14">
    <location>
        <position position="163"/>
    </location>
    <ligand>
        <name>Mg(2+)</name>
        <dbReference type="ChEBI" id="CHEBI:18420"/>
        <label>1</label>
        <note>catalytic</note>
    </ligand>
</feature>
<comment type="pathway">
    <text evidence="2">Amino-acid biosynthesis; L-histidine biosynthesis; L-histidine from 5-phospho-alpha-D-ribose 1-diphosphate: step 8/9.</text>
</comment>
<comment type="function">
    <text evidence="12">Catalyzes the dephosphorylation of histidinol-phosphate to histidinol, the direct precursor of histidine.</text>
</comment>
<evidence type="ECO:0000256" key="6">
    <source>
        <dbReference type="ARBA" id="ARBA00022605"/>
    </source>
</evidence>
<dbReference type="PANTHER" id="PTHR43200:SF6">
    <property type="entry name" value="3'(2'),5'-BISPHOSPHATE NUCLEOTIDASE"/>
    <property type="match status" value="1"/>
</dbReference>
<comment type="catalytic activity">
    <reaction evidence="11">
        <text>L-histidinol phosphate + H2O = L-histidinol + phosphate</text>
        <dbReference type="Rhea" id="RHEA:14465"/>
        <dbReference type="ChEBI" id="CHEBI:15377"/>
        <dbReference type="ChEBI" id="CHEBI:43474"/>
        <dbReference type="ChEBI" id="CHEBI:57699"/>
        <dbReference type="ChEBI" id="CHEBI:57980"/>
        <dbReference type="EC" id="3.1.3.15"/>
    </reaction>
</comment>
<keyword evidence="7 14" id="KW-0479">Metal-binding</keyword>
<evidence type="ECO:0000256" key="14">
    <source>
        <dbReference type="PIRSR" id="PIRSR600760-2"/>
    </source>
</evidence>
<evidence type="ECO:0000313" key="17">
    <source>
        <dbReference type="Proteomes" id="UP000251577"/>
    </source>
</evidence>
<feature type="region of interest" description="Disordered" evidence="15">
    <location>
        <begin position="1"/>
        <end position="80"/>
    </location>
</feature>